<keyword evidence="3" id="KW-1185">Reference proteome</keyword>
<name>A0ABT1JD14_9ACTN</name>
<gene>
    <name evidence="2" type="ORF">FHR36_007807</name>
</gene>
<dbReference type="Proteomes" id="UP001206483">
    <property type="component" value="Unassembled WGS sequence"/>
</dbReference>
<comment type="caution">
    <text evidence="2">The sequence shown here is derived from an EMBL/GenBank/DDBJ whole genome shotgun (WGS) entry which is preliminary data.</text>
</comment>
<evidence type="ECO:0000313" key="3">
    <source>
        <dbReference type="Proteomes" id="UP001206483"/>
    </source>
</evidence>
<evidence type="ECO:0000313" key="2">
    <source>
        <dbReference type="EMBL" id="MCP2314606.1"/>
    </source>
</evidence>
<sequence>MATALGLARIGHRGKTVQQAGVSLGGGKPGNSELAQTGRDGR</sequence>
<reference evidence="2 3" key="1">
    <citation type="submission" date="2022-06" db="EMBL/GenBank/DDBJ databases">
        <title>Sequencing the genomes of 1000 actinobacteria strains.</title>
        <authorList>
            <person name="Klenk H.-P."/>
        </authorList>
    </citation>
    <scope>NUCLEOTIDE SEQUENCE [LARGE SCALE GENOMIC DNA]</scope>
    <source>
        <strain evidence="2 3">DSM 41656</strain>
    </source>
</reference>
<dbReference type="EMBL" id="JAMZDX010000009">
    <property type="protein sequence ID" value="MCP2314606.1"/>
    <property type="molecule type" value="Genomic_DNA"/>
</dbReference>
<organism evidence="2 3">
    <name type="scientific">Kitasatospora paracochleata</name>
    <dbReference type="NCBI Taxonomy" id="58354"/>
    <lineage>
        <taxon>Bacteria</taxon>
        <taxon>Bacillati</taxon>
        <taxon>Actinomycetota</taxon>
        <taxon>Actinomycetes</taxon>
        <taxon>Kitasatosporales</taxon>
        <taxon>Streptomycetaceae</taxon>
        <taxon>Kitasatospora</taxon>
    </lineage>
</organism>
<protein>
    <submittedName>
        <fullName evidence="2">Uncharacterized protein</fullName>
    </submittedName>
</protein>
<proteinExistence type="predicted"/>
<accession>A0ABT1JD14</accession>
<feature type="region of interest" description="Disordered" evidence="1">
    <location>
        <begin position="1"/>
        <end position="42"/>
    </location>
</feature>
<evidence type="ECO:0000256" key="1">
    <source>
        <dbReference type="SAM" id="MobiDB-lite"/>
    </source>
</evidence>